<gene>
    <name evidence="3" type="ORF">AKJ09_07673</name>
</gene>
<evidence type="ECO:0000259" key="2">
    <source>
        <dbReference type="Pfam" id="PF00266"/>
    </source>
</evidence>
<dbReference type="InterPro" id="IPR015422">
    <property type="entry name" value="PyrdxlP-dep_Trfase_small"/>
</dbReference>
<name>A0A0K1Q6G6_9BACT</name>
<dbReference type="AlphaFoldDB" id="A0A0K1Q6G6"/>
<dbReference type="STRING" id="1391654.AKJ09_07673"/>
<sequence>MAGRILPSQRHLFDIPNDVAYLNCAYMSPLATTVVEAVQKGAAAKARPWELSPKDFFTDSEEVRGLVATLVNARADDVAFVPAVSYGMAVAAHALPLGPGRRVVTLAEQFPSNVYPWVEKACAVNAIHTTVPRPSDDDWTAAVLEHIDDATDVVAVPHCHWTDGGLLDLVAIRAACDRVGAALCIDATQSLGALPFDVKAIRPDFLCAAGYKWMMGPYSLGYLYVDPRWHGAAPIEHNWIARVDSQNFSGLVDYKSDFQPGARRFDVGERSNFALMPGAKAALRLLLEWGVDNTATTLTTYTTRIAERARVEFGLGSAPLAKRAGHFLGLRFDTGVPDGLLPALAARNVYVSVRGQSMRVTPHLYNTIEDLDRLFACLNEWRAA</sequence>
<reference evidence="3 4" key="1">
    <citation type="submission" date="2015-08" db="EMBL/GenBank/DDBJ databases">
        <authorList>
            <person name="Babu N.S."/>
            <person name="Beckwith C.J."/>
            <person name="Beseler K.G."/>
            <person name="Brison A."/>
            <person name="Carone J.V."/>
            <person name="Caskin T.P."/>
            <person name="Diamond M."/>
            <person name="Durham M.E."/>
            <person name="Foxe J.M."/>
            <person name="Go M."/>
            <person name="Henderson B.A."/>
            <person name="Jones I.B."/>
            <person name="McGettigan J.A."/>
            <person name="Micheletti S.J."/>
            <person name="Nasrallah M.E."/>
            <person name="Ortiz D."/>
            <person name="Piller C.R."/>
            <person name="Privatt S.R."/>
            <person name="Schneider S.L."/>
            <person name="Sharp S."/>
            <person name="Smith T.C."/>
            <person name="Stanton J.D."/>
            <person name="Ullery H.E."/>
            <person name="Wilson R.J."/>
            <person name="Serrano M.G."/>
            <person name="Buck G."/>
            <person name="Lee V."/>
            <person name="Wang Y."/>
            <person name="Carvalho R."/>
            <person name="Voegtly L."/>
            <person name="Shi R."/>
            <person name="Duckworth R."/>
            <person name="Johnson A."/>
            <person name="Loviza R."/>
            <person name="Walstead R."/>
            <person name="Shah Z."/>
            <person name="Kiflezghi M."/>
            <person name="Wade K."/>
            <person name="Ball S.L."/>
            <person name="Bradley K.W."/>
            <person name="Asai D.J."/>
            <person name="Bowman C.A."/>
            <person name="Russell D.A."/>
            <person name="Pope W.H."/>
            <person name="Jacobs-Sera D."/>
            <person name="Hendrix R.W."/>
            <person name="Hatfull G.F."/>
        </authorList>
    </citation>
    <scope>NUCLEOTIDE SEQUENCE [LARGE SCALE GENOMIC DNA]</scope>
    <source>
        <strain evidence="3 4">DSM 27648</strain>
    </source>
</reference>
<dbReference type="PATRIC" id="fig|1391654.3.peg.7782"/>
<evidence type="ECO:0000313" key="4">
    <source>
        <dbReference type="Proteomes" id="UP000064967"/>
    </source>
</evidence>
<organism evidence="3 4">
    <name type="scientific">Labilithrix luteola</name>
    <dbReference type="NCBI Taxonomy" id="1391654"/>
    <lineage>
        <taxon>Bacteria</taxon>
        <taxon>Pseudomonadati</taxon>
        <taxon>Myxococcota</taxon>
        <taxon>Polyangia</taxon>
        <taxon>Polyangiales</taxon>
        <taxon>Labilitrichaceae</taxon>
        <taxon>Labilithrix</taxon>
    </lineage>
</organism>
<dbReference type="InterPro" id="IPR000192">
    <property type="entry name" value="Aminotrans_V_dom"/>
</dbReference>
<dbReference type="Proteomes" id="UP000064967">
    <property type="component" value="Chromosome"/>
</dbReference>
<dbReference type="SUPFAM" id="SSF53383">
    <property type="entry name" value="PLP-dependent transferases"/>
    <property type="match status" value="1"/>
</dbReference>
<dbReference type="InterPro" id="IPR015424">
    <property type="entry name" value="PyrdxlP-dep_Trfase"/>
</dbReference>
<dbReference type="KEGG" id="llu:AKJ09_07673"/>
<keyword evidence="4" id="KW-1185">Reference proteome</keyword>
<dbReference type="RefSeq" id="WP_146652188.1">
    <property type="nucleotide sequence ID" value="NZ_CP012333.1"/>
</dbReference>
<protein>
    <submittedName>
        <fullName evidence="3">Cysteine desulfurase</fullName>
    </submittedName>
</protein>
<dbReference type="PANTHER" id="PTHR43586">
    <property type="entry name" value="CYSTEINE DESULFURASE"/>
    <property type="match status" value="1"/>
</dbReference>
<keyword evidence="1" id="KW-0663">Pyridoxal phosphate</keyword>
<dbReference type="Pfam" id="PF00266">
    <property type="entry name" value="Aminotran_5"/>
    <property type="match status" value="1"/>
</dbReference>
<dbReference type="Gene3D" id="3.90.1150.10">
    <property type="entry name" value="Aspartate Aminotransferase, domain 1"/>
    <property type="match status" value="1"/>
</dbReference>
<dbReference type="InterPro" id="IPR015421">
    <property type="entry name" value="PyrdxlP-dep_Trfase_major"/>
</dbReference>
<dbReference type="EMBL" id="CP012333">
    <property type="protein sequence ID" value="AKV01010.1"/>
    <property type="molecule type" value="Genomic_DNA"/>
</dbReference>
<evidence type="ECO:0000256" key="1">
    <source>
        <dbReference type="ARBA" id="ARBA00022898"/>
    </source>
</evidence>
<evidence type="ECO:0000313" key="3">
    <source>
        <dbReference type="EMBL" id="AKV01010.1"/>
    </source>
</evidence>
<accession>A0A0K1Q6G6</accession>
<dbReference type="OrthoDB" id="9804366at2"/>
<dbReference type="PANTHER" id="PTHR43586:SF15">
    <property type="entry name" value="BLR3095 PROTEIN"/>
    <property type="match status" value="1"/>
</dbReference>
<proteinExistence type="predicted"/>
<dbReference type="Gene3D" id="3.40.640.10">
    <property type="entry name" value="Type I PLP-dependent aspartate aminotransferase-like (Major domain)"/>
    <property type="match status" value="1"/>
</dbReference>
<feature type="domain" description="Aminotransferase class V" evidence="2">
    <location>
        <begin position="47"/>
        <end position="356"/>
    </location>
</feature>